<protein>
    <recommendedName>
        <fullName evidence="8">GOST seven transmembrane domain-containing protein</fullName>
    </recommendedName>
</protein>
<proteinExistence type="predicted"/>
<dbReference type="GO" id="GO:0042147">
    <property type="term" value="P:retrograde transport, endosome to Golgi"/>
    <property type="evidence" value="ECO:0007669"/>
    <property type="project" value="TreeGrafter"/>
</dbReference>
<evidence type="ECO:0000256" key="1">
    <source>
        <dbReference type="ARBA" id="ARBA00004141"/>
    </source>
</evidence>
<dbReference type="GO" id="GO:0005829">
    <property type="term" value="C:cytosol"/>
    <property type="evidence" value="ECO:0007669"/>
    <property type="project" value="GOC"/>
</dbReference>
<evidence type="ECO:0000256" key="4">
    <source>
        <dbReference type="ARBA" id="ARBA00022989"/>
    </source>
</evidence>
<dbReference type="PANTHER" id="PTHR21229">
    <property type="entry name" value="LUNG SEVEN TRANSMEMBRANE RECEPTOR"/>
    <property type="match status" value="1"/>
</dbReference>
<organism evidence="9 10">
    <name type="scientific">Meloidogyne enterolobii</name>
    <name type="common">Root-knot nematode worm</name>
    <name type="synonym">Meloidogyne mayaguensis</name>
    <dbReference type="NCBI Taxonomy" id="390850"/>
    <lineage>
        <taxon>Eukaryota</taxon>
        <taxon>Metazoa</taxon>
        <taxon>Ecdysozoa</taxon>
        <taxon>Nematoda</taxon>
        <taxon>Chromadorea</taxon>
        <taxon>Rhabditida</taxon>
        <taxon>Tylenchina</taxon>
        <taxon>Tylenchomorpha</taxon>
        <taxon>Tylenchoidea</taxon>
        <taxon>Meloidogynidae</taxon>
        <taxon>Meloidogyninae</taxon>
        <taxon>Meloidogyne</taxon>
    </lineage>
</organism>
<keyword evidence="2 7" id="KW-0812">Transmembrane</keyword>
<dbReference type="GO" id="GO:0016020">
    <property type="term" value="C:membrane"/>
    <property type="evidence" value="ECO:0007669"/>
    <property type="project" value="UniProtKB-SubCell"/>
</dbReference>
<keyword evidence="3" id="KW-0732">Signal</keyword>
<evidence type="ECO:0000256" key="2">
    <source>
        <dbReference type="ARBA" id="ARBA00022692"/>
    </source>
</evidence>
<comment type="subcellular location">
    <subcellularLocation>
        <location evidence="1">Membrane</location>
        <topology evidence="1">Multi-pass membrane protein</topology>
    </subcellularLocation>
</comment>
<keyword evidence="5 7" id="KW-0472">Membrane</keyword>
<feature type="region of interest" description="Disordered" evidence="6">
    <location>
        <begin position="60"/>
        <end position="119"/>
    </location>
</feature>
<gene>
    <name evidence="9" type="ORF">MENT_LOCUS43350</name>
</gene>
<dbReference type="OrthoDB" id="19932at2759"/>
<evidence type="ECO:0000256" key="7">
    <source>
        <dbReference type="SAM" id="Phobius"/>
    </source>
</evidence>
<dbReference type="Pfam" id="PF06814">
    <property type="entry name" value="GOST_TM"/>
    <property type="match status" value="1"/>
</dbReference>
<evidence type="ECO:0000313" key="9">
    <source>
        <dbReference type="EMBL" id="CAD2190555.1"/>
    </source>
</evidence>
<dbReference type="Proteomes" id="UP000580250">
    <property type="component" value="Unassembled WGS sequence"/>
</dbReference>
<dbReference type="InterPro" id="IPR009637">
    <property type="entry name" value="GPR107/GPR108-like"/>
</dbReference>
<evidence type="ECO:0000256" key="5">
    <source>
        <dbReference type="ARBA" id="ARBA00023136"/>
    </source>
</evidence>
<feature type="region of interest" description="Disordered" evidence="6">
    <location>
        <begin position="134"/>
        <end position="153"/>
    </location>
</feature>
<dbReference type="AlphaFoldDB" id="A0A6V7WU22"/>
<feature type="compositionally biased region" description="Acidic residues" evidence="6">
    <location>
        <begin position="60"/>
        <end position="72"/>
    </location>
</feature>
<evidence type="ECO:0000256" key="6">
    <source>
        <dbReference type="SAM" id="MobiDB-lite"/>
    </source>
</evidence>
<feature type="compositionally biased region" description="Basic and acidic residues" evidence="6">
    <location>
        <begin position="107"/>
        <end position="118"/>
    </location>
</feature>
<sequence length="153" mass="18104">MFWSLWMHLFQYCMKDWKELWVDTAFWHIFFCTILVVIMFLWRPSQNNQRYAFTPLLDNSEDENEEDIEEDELFTKSGGQRPAVYEVVSKRDKKQENGQSNGSVAGKDGENKNSKLEDDLQWIENNIPTTLAEALVDEEEDKAQRELEISKML</sequence>
<reference evidence="9 10" key="1">
    <citation type="submission" date="2020-08" db="EMBL/GenBank/DDBJ databases">
        <authorList>
            <person name="Koutsovoulos G."/>
            <person name="Danchin GJ E."/>
        </authorList>
    </citation>
    <scope>NUCLEOTIDE SEQUENCE [LARGE SCALE GENOMIC DNA]</scope>
</reference>
<evidence type="ECO:0000256" key="3">
    <source>
        <dbReference type="ARBA" id="ARBA00022729"/>
    </source>
</evidence>
<dbReference type="GO" id="GO:0005794">
    <property type="term" value="C:Golgi apparatus"/>
    <property type="evidence" value="ECO:0007669"/>
    <property type="project" value="TreeGrafter"/>
</dbReference>
<accession>A0A6V7WU22</accession>
<evidence type="ECO:0000313" key="10">
    <source>
        <dbReference type="Proteomes" id="UP000580250"/>
    </source>
</evidence>
<comment type="caution">
    <text evidence="9">The sequence shown here is derived from an EMBL/GenBank/DDBJ whole genome shotgun (WGS) entry which is preliminary data.</text>
</comment>
<keyword evidence="4 7" id="KW-1133">Transmembrane helix</keyword>
<evidence type="ECO:0000259" key="8">
    <source>
        <dbReference type="Pfam" id="PF06814"/>
    </source>
</evidence>
<feature type="transmembrane region" description="Helical" evidence="7">
    <location>
        <begin position="20"/>
        <end position="42"/>
    </location>
</feature>
<dbReference type="InterPro" id="IPR053937">
    <property type="entry name" value="GOST_TM"/>
</dbReference>
<name>A0A6V7WU22_MELEN</name>
<feature type="compositionally biased region" description="Basic and acidic residues" evidence="6">
    <location>
        <begin position="142"/>
        <end position="153"/>
    </location>
</feature>
<dbReference type="PANTHER" id="PTHR21229:SF1">
    <property type="entry name" value="GH17801P"/>
    <property type="match status" value="1"/>
</dbReference>
<dbReference type="EMBL" id="CAJEWN010000814">
    <property type="protein sequence ID" value="CAD2190555.1"/>
    <property type="molecule type" value="Genomic_DNA"/>
</dbReference>
<feature type="domain" description="GOST seven transmembrane" evidence="8">
    <location>
        <begin position="2"/>
        <end position="49"/>
    </location>
</feature>